<reference evidence="1" key="2">
    <citation type="submission" date="2021-08" db="EMBL/GenBank/DDBJ databases">
        <authorList>
            <person name="Gostincar C."/>
            <person name="Sun X."/>
            <person name="Song Z."/>
            <person name="Gunde-Cimerman N."/>
        </authorList>
    </citation>
    <scope>NUCLEOTIDE SEQUENCE</scope>
    <source>
        <strain evidence="1">EXF-8016</strain>
    </source>
</reference>
<gene>
    <name evidence="1" type="ORF">KCV03_g186</name>
</gene>
<evidence type="ECO:0000313" key="1">
    <source>
        <dbReference type="EMBL" id="KAH0238062.1"/>
    </source>
</evidence>
<name>A0A9P8GQ58_AURME</name>
<organism evidence="1 2">
    <name type="scientific">Aureobasidium melanogenum</name>
    <name type="common">Aureobasidium pullulans var. melanogenum</name>
    <dbReference type="NCBI Taxonomy" id="46634"/>
    <lineage>
        <taxon>Eukaryota</taxon>
        <taxon>Fungi</taxon>
        <taxon>Dikarya</taxon>
        <taxon>Ascomycota</taxon>
        <taxon>Pezizomycotina</taxon>
        <taxon>Dothideomycetes</taxon>
        <taxon>Dothideomycetidae</taxon>
        <taxon>Dothideales</taxon>
        <taxon>Saccotheciaceae</taxon>
        <taxon>Aureobasidium</taxon>
    </lineage>
</organism>
<dbReference type="AlphaFoldDB" id="A0A9P8GQ58"/>
<reference evidence="1" key="1">
    <citation type="journal article" date="2021" name="J Fungi (Basel)">
        <title>Virulence traits and population genomics of the black yeast Aureobasidium melanogenum.</title>
        <authorList>
            <person name="Cernosa A."/>
            <person name="Sun X."/>
            <person name="Gostincar C."/>
            <person name="Fang C."/>
            <person name="Gunde-Cimerman N."/>
            <person name="Song Z."/>
        </authorList>
    </citation>
    <scope>NUCLEOTIDE SEQUENCE</scope>
    <source>
        <strain evidence="1">EXF-8016</strain>
    </source>
</reference>
<dbReference type="EMBL" id="JAHFYH010000001">
    <property type="protein sequence ID" value="KAH0238062.1"/>
    <property type="molecule type" value="Genomic_DNA"/>
</dbReference>
<protein>
    <submittedName>
        <fullName evidence="1">Uncharacterized protein</fullName>
    </submittedName>
</protein>
<comment type="caution">
    <text evidence="1">The sequence shown here is derived from an EMBL/GenBank/DDBJ whole genome shotgun (WGS) entry which is preliminary data.</text>
</comment>
<dbReference type="Proteomes" id="UP000767238">
    <property type="component" value="Unassembled WGS sequence"/>
</dbReference>
<evidence type="ECO:0000313" key="2">
    <source>
        <dbReference type="Proteomes" id="UP000767238"/>
    </source>
</evidence>
<feature type="non-terminal residue" evidence="1">
    <location>
        <position position="262"/>
    </location>
</feature>
<sequence>MDVPFSKPLFVIMVVADYVKIVVEMFEQNVESACSVVVPASVKKYVDDQGIRGKKQNCKEPHDEWSMERTNKATDTRRSRSCVEYLNCCQFCCELHLERDLECRTVDGSVDPAPAHRDVARATFLSSATPKQGTARPIFEPRVNEVTFLGFKRLSSQECLREYPPLCTPIAPLIVERKSCRTGKGKENHVENGFRSETFLGISGSVTTIIRSSLQHTTDRSINSRFSIIVVALRCRRGTAIARVINTERVDTRGSVKLALTP</sequence>
<proteinExistence type="predicted"/>
<accession>A0A9P8GQ58</accession>